<feature type="binding site" description="axial binding residue" evidence="14">
    <location>
        <position position="460"/>
    </location>
    <ligand>
        <name>heme</name>
        <dbReference type="ChEBI" id="CHEBI:30413"/>
    </ligand>
    <ligandPart>
        <name>Fe</name>
        <dbReference type="ChEBI" id="CHEBI:18248"/>
    </ligandPart>
</feature>
<name>A0A5N5TFC6_9CRUS</name>
<keyword evidence="10 15" id="KW-0560">Oxidoreductase</keyword>
<dbReference type="PANTHER" id="PTHR24303:SF31">
    <property type="entry name" value="CYTOCHROME P450 307A1-RELATED"/>
    <property type="match status" value="1"/>
</dbReference>
<evidence type="ECO:0000313" key="18">
    <source>
        <dbReference type="Proteomes" id="UP000326759"/>
    </source>
</evidence>
<comment type="subcellular location">
    <subcellularLocation>
        <location evidence="4">Endoplasmic reticulum membrane</location>
        <topology evidence="4">Peripheral membrane protein</topology>
    </subcellularLocation>
    <subcellularLocation>
        <location evidence="3">Microsome membrane</location>
        <topology evidence="3">Peripheral membrane protein</topology>
    </subcellularLocation>
</comment>
<evidence type="ECO:0000256" key="1">
    <source>
        <dbReference type="ARBA" id="ARBA00001971"/>
    </source>
</evidence>
<dbReference type="GO" id="GO:0005506">
    <property type="term" value="F:iron ion binding"/>
    <property type="evidence" value="ECO:0007669"/>
    <property type="project" value="InterPro"/>
</dbReference>
<comment type="similarity">
    <text evidence="5 15">Belongs to the cytochrome P450 family.</text>
</comment>
<gene>
    <name evidence="17" type="primary">spo</name>
    <name evidence="17" type="ORF">Anas_09704</name>
</gene>
<dbReference type="SUPFAM" id="SSF48264">
    <property type="entry name" value="Cytochrome P450"/>
    <property type="match status" value="1"/>
</dbReference>
<dbReference type="InterPro" id="IPR036396">
    <property type="entry name" value="Cyt_P450_sf"/>
</dbReference>
<accession>A0A5N5TFC6</accession>
<dbReference type="PROSITE" id="PS00086">
    <property type="entry name" value="CYTOCHROME_P450"/>
    <property type="match status" value="1"/>
</dbReference>
<evidence type="ECO:0000256" key="10">
    <source>
        <dbReference type="ARBA" id="ARBA00023002"/>
    </source>
</evidence>
<dbReference type="PRINTS" id="PR00463">
    <property type="entry name" value="EP450I"/>
</dbReference>
<dbReference type="GO" id="GO:0020037">
    <property type="term" value="F:heme binding"/>
    <property type="evidence" value="ECO:0007669"/>
    <property type="project" value="InterPro"/>
</dbReference>
<evidence type="ECO:0000256" key="13">
    <source>
        <dbReference type="ARBA" id="ARBA00023136"/>
    </source>
</evidence>
<keyword evidence="11 14" id="KW-0408">Iron</keyword>
<dbReference type="InterPro" id="IPR001128">
    <property type="entry name" value="Cyt_P450"/>
</dbReference>
<evidence type="ECO:0000256" key="14">
    <source>
        <dbReference type="PIRSR" id="PIRSR602401-1"/>
    </source>
</evidence>
<dbReference type="GO" id="GO:0005789">
    <property type="term" value="C:endoplasmic reticulum membrane"/>
    <property type="evidence" value="ECO:0007669"/>
    <property type="project" value="UniProtKB-SubCell"/>
</dbReference>
<organism evidence="17 18">
    <name type="scientific">Armadillidium nasatum</name>
    <dbReference type="NCBI Taxonomy" id="96803"/>
    <lineage>
        <taxon>Eukaryota</taxon>
        <taxon>Metazoa</taxon>
        <taxon>Ecdysozoa</taxon>
        <taxon>Arthropoda</taxon>
        <taxon>Crustacea</taxon>
        <taxon>Multicrustacea</taxon>
        <taxon>Malacostraca</taxon>
        <taxon>Eumalacostraca</taxon>
        <taxon>Peracarida</taxon>
        <taxon>Isopoda</taxon>
        <taxon>Oniscidea</taxon>
        <taxon>Crinocheta</taxon>
        <taxon>Armadillidiidae</taxon>
        <taxon>Armadillidium</taxon>
    </lineage>
</organism>
<evidence type="ECO:0000256" key="4">
    <source>
        <dbReference type="ARBA" id="ARBA00004406"/>
    </source>
</evidence>
<comment type="function">
    <text evidence="2">May be involved in the metabolism of insect hormones and in the breakdown of synthetic insecticides.</text>
</comment>
<evidence type="ECO:0000256" key="2">
    <source>
        <dbReference type="ARBA" id="ARBA00003690"/>
    </source>
</evidence>
<dbReference type="GO" id="GO:0004497">
    <property type="term" value="F:monooxygenase activity"/>
    <property type="evidence" value="ECO:0007669"/>
    <property type="project" value="UniProtKB-KW"/>
</dbReference>
<comment type="cofactor">
    <cofactor evidence="1 14">
        <name>heme</name>
        <dbReference type="ChEBI" id="CHEBI:30413"/>
    </cofactor>
</comment>
<evidence type="ECO:0000256" key="5">
    <source>
        <dbReference type="ARBA" id="ARBA00010617"/>
    </source>
</evidence>
<keyword evidence="18" id="KW-1185">Reference proteome</keyword>
<evidence type="ECO:0000256" key="12">
    <source>
        <dbReference type="ARBA" id="ARBA00023033"/>
    </source>
</evidence>
<keyword evidence="13 16" id="KW-0472">Membrane</keyword>
<dbReference type="InterPro" id="IPR002401">
    <property type="entry name" value="Cyt_P450_E_grp-I"/>
</dbReference>
<dbReference type="InterPro" id="IPR017972">
    <property type="entry name" value="Cyt_P450_CS"/>
</dbReference>
<evidence type="ECO:0000256" key="6">
    <source>
        <dbReference type="ARBA" id="ARBA00022617"/>
    </source>
</evidence>
<evidence type="ECO:0000256" key="16">
    <source>
        <dbReference type="SAM" id="Phobius"/>
    </source>
</evidence>
<evidence type="ECO:0000256" key="8">
    <source>
        <dbReference type="ARBA" id="ARBA00022824"/>
    </source>
</evidence>
<feature type="transmembrane region" description="Helical" evidence="16">
    <location>
        <begin position="6"/>
        <end position="27"/>
    </location>
</feature>
<dbReference type="OrthoDB" id="1470350at2759"/>
<dbReference type="EMBL" id="SEYY01001517">
    <property type="protein sequence ID" value="KAB7505252.1"/>
    <property type="molecule type" value="Genomic_DNA"/>
</dbReference>
<evidence type="ECO:0000256" key="11">
    <source>
        <dbReference type="ARBA" id="ARBA00023004"/>
    </source>
</evidence>
<keyword evidence="6 14" id="KW-0349">Heme</keyword>
<keyword evidence="12 15" id="KW-0503">Monooxygenase</keyword>
<keyword evidence="7 14" id="KW-0479">Metal-binding</keyword>
<dbReference type="PRINTS" id="PR00385">
    <property type="entry name" value="P450"/>
</dbReference>
<keyword evidence="16" id="KW-0812">Transmembrane</keyword>
<evidence type="ECO:0000256" key="7">
    <source>
        <dbReference type="ARBA" id="ARBA00022723"/>
    </source>
</evidence>
<evidence type="ECO:0000256" key="15">
    <source>
        <dbReference type="RuleBase" id="RU000461"/>
    </source>
</evidence>
<evidence type="ECO:0000256" key="9">
    <source>
        <dbReference type="ARBA" id="ARBA00022848"/>
    </source>
</evidence>
<keyword evidence="16" id="KW-1133">Transmembrane helix</keyword>
<dbReference type="GO" id="GO:0016705">
    <property type="term" value="F:oxidoreductase activity, acting on paired donors, with incorporation or reduction of molecular oxygen"/>
    <property type="evidence" value="ECO:0007669"/>
    <property type="project" value="InterPro"/>
</dbReference>
<proteinExistence type="inferred from homology"/>
<evidence type="ECO:0000256" key="3">
    <source>
        <dbReference type="ARBA" id="ARBA00004174"/>
    </source>
</evidence>
<comment type="caution">
    <text evidence="17">The sequence shown here is derived from an EMBL/GenBank/DDBJ whole genome shotgun (WGS) entry which is preliminary data.</text>
</comment>
<protein>
    <submittedName>
        <fullName evidence="17">Cytochrome P450</fullName>
    </submittedName>
</protein>
<keyword evidence="8" id="KW-0256">Endoplasmic reticulum</keyword>
<sequence length="513" mass="58265">MDALIAPAASFFLIFILFNLVVALFVVSKRKLKSQNLFTTSSESKDLERAALQTPPGPTPVPVLGNLHQLAKYEENPYAGFTELSKSYGSVFKLQMGAYPCIIVSELDDIMEVLIKKGQHFDGRPNFMRWNAYFDGDRQLSLALCDWSDIQKTRRNVVRPHLMLKHDAHKNELFSCLESEMHYLIDEIDRTKGKGVMAKLPISYCAMNVFLTYMCSTRFDYSDSDFTNLTKCFDLIFEDINNGHPTDFLPWLSPFYASYRNKINDLASTIRKFILEKIIRDRADNFDGNNINDLVDSLLANHLNQDGKLNLDWQIILFALEDLLGGSSAISNVVMRILALICQNPGTQEKLQKEIDDVLGSNRFPTAEDRSKMTYSEAVIMEALRHTSSPIVPHVANEDTSIKNFFVEKGSVVLINNYEINMSSSLWDNPKEFIPERFIVKGQIKKPVHFMPFSTGKRSCIGSRIFMNVAFFTIVSLLQRFNISLPEGAKIKIPQGRIALEGDGFPVIFTQRT</sequence>
<dbReference type="Proteomes" id="UP000326759">
    <property type="component" value="Unassembled WGS sequence"/>
</dbReference>
<dbReference type="PANTHER" id="PTHR24303">
    <property type="entry name" value="HEME-BINDING MONOOXYGENASE FAMILY"/>
    <property type="match status" value="1"/>
</dbReference>
<evidence type="ECO:0000313" key="17">
    <source>
        <dbReference type="EMBL" id="KAB7505252.1"/>
    </source>
</evidence>
<dbReference type="CDD" id="cd20617">
    <property type="entry name" value="CYP1_2-like"/>
    <property type="match status" value="1"/>
</dbReference>
<dbReference type="FunFam" id="1.10.630.10:FF:000238">
    <property type="entry name" value="Cytochrome P450 2A6"/>
    <property type="match status" value="1"/>
</dbReference>
<dbReference type="Gene3D" id="1.10.630.10">
    <property type="entry name" value="Cytochrome P450"/>
    <property type="match status" value="1"/>
</dbReference>
<reference evidence="17 18" key="1">
    <citation type="journal article" date="2019" name="PLoS Biol.">
        <title>Sex chromosomes control vertical transmission of feminizing Wolbachia symbionts in an isopod.</title>
        <authorList>
            <person name="Becking T."/>
            <person name="Chebbi M.A."/>
            <person name="Giraud I."/>
            <person name="Moumen B."/>
            <person name="Laverre T."/>
            <person name="Caubet Y."/>
            <person name="Peccoud J."/>
            <person name="Gilbert C."/>
            <person name="Cordaux R."/>
        </authorList>
    </citation>
    <scope>NUCLEOTIDE SEQUENCE [LARGE SCALE GENOMIC DNA]</scope>
    <source>
        <strain evidence="17">ANa2</strain>
        <tissue evidence="17">Whole body excluding digestive tract and cuticle</tissue>
    </source>
</reference>
<dbReference type="Pfam" id="PF00067">
    <property type="entry name" value="p450"/>
    <property type="match status" value="1"/>
</dbReference>
<dbReference type="AlphaFoldDB" id="A0A5N5TFC6"/>
<keyword evidence="9" id="KW-0492">Microsome</keyword>